<dbReference type="InterPro" id="IPR036894">
    <property type="entry name" value="YbaB-like_sf"/>
</dbReference>
<dbReference type="GO" id="GO:0005829">
    <property type="term" value="C:cytosol"/>
    <property type="evidence" value="ECO:0007669"/>
    <property type="project" value="TreeGrafter"/>
</dbReference>
<evidence type="ECO:0000256" key="4">
    <source>
        <dbReference type="SAM" id="Coils"/>
    </source>
</evidence>
<dbReference type="PANTHER" id="PTHR33449:SF1">
    <property type="entry name" value="NUCLEOID-ASSOCIATED PROTEIN YBAB"/>
    <property type="match status" value="1"/>
</dbReference>
<dbReference type="GO" id="GO:0003677">
    <property type="term" value="F:DNA binding"/>
    <property type="evidence" value="ECO:0007669"/>
    <property type="project" value="UniProtKB-KW"/>
</dbReference>
<evidence type="ECO:0000256" key="5">
    <source>
        <dbReference type="SAM" id="MobiDB-lite"/>
    </source>
</evidence>
<sequence>MKGGIGNLMKQAQKMQENMQKMQEEVAQLEVEGQSGGGMVKVIMTGRHDIKRVSIDDSLMGDDKDMLEDLIAAAVNDAVRQVEKNSQEKMSSVTGGMDLPPGFKMPF</sequence>
<keyword evidence="3" id="KW-0238">DNA-binding</keyword>
<dbReference type="HAMAP" id="MF_00274">
    <property type="entry name" value="DNA_YbaB_EbfC"/>
    <property type="match status" value="1"/>
</dbReference>
<organism evidence="6">
    <name type="scientific">hydrothermal vent metagenome</name>
    <dbReference type="NCBI Taxonomy" id="652676"/>
    <lineage>
        <taxon>unclassified sequences</taxon>
        <taxon>metagenomes</taxon>
        <taxon>ecological metagenomes</taxon>
    </lineage>
</organism>
<name>A0A3B1AF13_9ZZZZ</name>
<dbReference type="FunFam" id="3.30.1310.10:FF:000001">
    <property type="entry name" value="Nucleoid-associated protein YbaB"/>
    <property type="match status" value="1"/>
</dbReference>
<comment type="subunit">
    <text evidence="1">Homodimer.</text>
</comment>
<dbReference type="PANTHER" id="PTHR33449">
    <property type="entry name" value="NUCLEOID-ASSOCIATED PROTEIN YBAB"/>
    <property type="match status" value="1"/>
</dbReference>
<dbReference type="SUPFAM" id="SSF82607">
    <property type="entry name" value="YbaB-like"/>
    <property type="match status" value="1"/>
</dbReference>
<protein>
    <submittedName>
        <fullName evidence="6">Nucleoid-associated protein YaaK</fullName>
    </submittedName>
</protein>
<evidence type="ECO:0000256" key="3">
    <source>
        <dbReference type="ARBA" id="ARBA00023125"/>
    </source>
</evidence>
<keyword evidence="4" id="KW-0175">Coiled coil</keyword>
<gene>
    <name evidence="6" type="ORF">MNBD_GAMMA21-513</name>
</gene>
<keyword evidence="2" id="KW-0963">Cytoplasm</keyword>
<evidence type="ECO:0000256" key="2">
    <source>
        <dbReference type="ARBA" id="ARBA00022490"/>
    </source>
</evidence>
<dbReference type="Pfam" id="PF02575">
    <property type="entry name" value="YbaB_DNA_bd"/>
    <property type="match status" value="1"/>
</dbReference>
<feature type="region of interest" description="Disordered" evidence="5">
    <location>
        <begin position="82"/>
        <end position="107"/>
    </location>
</feature>
<dbReference type="InterPro" id="IPR004401">
    <property type="entry name" value="YbaB/EbfC"/>
</dbReference>
<accession>A0A3B1AF13</accession>
<dbReference type="EMBL" id="UOFR01000015">
    <property type="protein sequence ID" value="VAW92474.1"/>
    <property type="molecule type" value="Genomic_DNA"/>
</dbReference>
<dbReference type="AlphaFoldDB" id="A0A3B1AF13"/>
<reference evidence="6" key="1">
    <citation type="submission" date="2018-06" db="EMBL/GenBank/DDBJ databases">
        <authorList>
            <person name="Zhirakovskaya E."/>
        </authorList>
    </citation>
    <scope>NUCLEOTIDE SEQUENCE</scope>
</reference>
<feature type="coiled-coil region" evidence="4">
    <location>
        <begin position="5"/>
        <end position="32"/>
    </location>
</feature>
<evidence type="ECO:0000313" key="6">
    <source>
        <dbReference type="EMBL" id="VAW92474.1"/>
    </source>
</evidence>
<dbReference type="Gene3D" id="3.30.1310.10">
    <property type="entry name" value="Nucleoid-associated protein YbaB-like domain"/>
    <property type="match status" value="1"/>
</dbReference>
<dbReference type="NCBIfam" id="TIGR00103">
    <property type="entry name" value="DNA_YbaB_EbfC"/>
    <property type="match status" value="1"/>
</dbReference>
<proteinExistence type="inferred from homology"/>
<dbReference type="PIRSF" id="PIRSF004555">
    <property type="entry name" value="UCP004555"/>
    <property type="match status" value="1"/>
</dbReference>
<evidence type="ECO:0000256" key="1">
    <source>
        <dbReference type="ARBA" id="ARBA00011738"/>
    </source>
</evidence>